<dbReference type="Pfam" id="PF01243">
    <property type="entry name" value="PNPOx_N"/>
    <property type="match status" value="1"/>
</dbReference>
<reference evidence="3 4" key="1">
    <citation type="submission" date="2016-05" db="EMBL/GenBank/DDBJ databases">
        <title>Complete genome sequence of a phthalic acid esters degrading Mycobacterium sp. YC-RL4.</title>
        <authorList>
            <person name="Ren L."/>
            <person name="Fan S."/>
            <person name="Ruth N."/>
            <person name="Jia Y."/>
            <person name="Wang J."/>
            <person name="Qiao C."/>
        </authorList>
    </citation>
    <scope>NUCLEOTIDE SEQUENCE [LARGE SCALE GENOMIC DNA]</scope>
    <source>
        <strain evidence="3 4">YC-RL4</strain>
    </source>
</reference>
<dbReference type="InterPro" id="IPR019920">
    <property type="entry name" value="F420-binding_dom_put"/>
</dbReference>
<evidence type="ECO:0000313" key="3">
    <source>
        <dbReference type="EMBL" id="ANE78063.1"/>
    </source>
</evidence>
<dbReference type="AlphaFoldDB" id="A0A172UFW7"/>
<dbReference type="InterPro" id="IPR011576">
    <property type="entry name" value="Pyridox_Oxase_N"/>
</dbReference>
<protein>
    <submittedName>
        <fullName evidence="3">F420-dependent protein</fullName>
    </submittedName>
</protein>
<dbReference type="InterPro" id="IPR012349">
    <property type="entry name" value="Split_barrel_FMN-bd"/>
</dbReference>
<name>A0A172UFW7_9MYCO</name>
<keyword evidence="4" id="KW-1185">Reference proteome</keyword>
<dbReference type="GO" id="GO:0070967">
    <property type="term" value="F:coenzyme F420 binding"/>
    <property type="evidence" value="ECO:0007669"/>
    <property type="project" value="TreeGrafter"/>
</dbReference>
<dbReference type="GO" id="GO:0005829">
    <property type="term" value="C:cytosol"/>
    <property type="evidence" value="ECO:0007669"/>
    <property type="project" value="TreeGrafter"/>
</dbReference>
<dbReference type="RefSeq" id="WP_067989978.1">
    <property type="nucleotide sequence ID" value="NZ_CP015596.1"/>
</dbReference>
<dbReference type="Proteomes" id="UP000077143">
    <property type="component" value="Chromosome"/>
</dbReference>
<evidence type="ECO:0000256" key="1">
    <source>
        <dbReference type="ARBA" id="ARBA00023002"/>
    </source>
</evidence>
<dbReference type="GO" id="GO:0016627">
    <property type="term" value="F:oxidoreductase activity, acting on the CH-CH group of donors"/>
    <property type="evidence" value="ECO:0007669"/>
    <property type="project" value="TreeGrafter"/>
</dbReference>
<feature type="domain" description="Pyridoxamine 5'-phosphate oxidase N-terminal" evidence="2">
    <location>
        <begin position="11"/>
        <end position="134"/>
    </location>
</feature>
<accession>A0A172UFW7</accession>
<evidence type="ECO:0000259" key="2">
    <source>
        <dbReference type="Pfam" id="PF01243"/>
    </source>
</evidence>
<dbReference type="PANTHER" id="PTHR35176:SF1">
    <property type="entry name" value="F420H(2)-DEPENDENT BILIVERDIN REDUCTASE"/>
    <property type="match status" value="1"/>
</dbReference>
<dbReference type="SUPFAM" id="SSF50475">
    <property type="entry name" value="FMN-binding split barrel"/>
    <property type="match status" value="1"/>
</dbReference>
<dbReference type="InterPro" id="IPR052019">
    <property type="entry name" value="F420H2_bilvrd_red/Heme_oxyg"/>
</dbReference>
<gene>
    <name evidence="3" type="ORF">A7U43_00800</name>
</gene>
<dbReference type="STRING" id="1682113.A7U43_00800"/>
<dbReference type="OrthoDB" id="159383at2"/>
<sequence length="142" mass="15366">MATDSLSDDVIRFLSEGTRTGKLGYVAADGRPLVAPVWFLVEDGRLVFNTGLDTAKGRALQRDPRVVLVVDDEHPPFSFVQVQGTAEISVDDPDLRGTATRIAARYMGAHRADEYGARNGVPGELVVRITPQKVIAAFDVAD</sequence>
<dbReference type="NCBIfam" id="TIGR03618">
    <property type="entry name" value="Rv1155_F420"/>
    <property type="match status" value="1"/>
</dbReference>
<evidence type="ECO:0000313" key="4">
    <source>
        <dbReference type="Proteomes" id="UP000077143"/>
    </source>
</evidence>
<keyword evidence="1" id="KW-0560">Oxidoreductase</keyword>
<organism evidence="3 4">
    <name type="scientific">Mycobacterium adipatum</name>
    <dbReference type="NCBI Taxonomy" id="1682113"/>
    <lineage>
        <taxon>Bacteria</taxon>
        <taxon>Bacillati</taxon>
        <taxon>Actinomycetota</taxon>
        <taxon>Actinomycetes</taxon>
        <taxon>Mycobacteriales</taxon>
        <taxon>Mycobacteriaceae</taxon>
        <taxon>Mycobacterium</taxon>
    </lineage>
</organism>
<dbReference type="EMBL" id="CP015596">
    <property type="protein sequence ID" value="ANE78063.1"/>
    <property type="molecule type" value="Genomic_DNA"/>
</dbReference>
<dbReference type="PANTHER" id="PTHR35176">
    <property type="entry name" value="HEME OXYGENASE HI_0854-RELATED"/>
    <property type="match status" value="1"/>
</dbReference>
<proteinExistence type="predicted"/>
<dbReference type="KEGG" id="madi:A7U43_00800"/>
<dbReference type="Gene3D" id="2.30.110.10">
    <property type="entry name" value="Electron Transport, Fmn-binding Protein, Chain A"/>
    <property type="match status" value="1"/>
</dbReference>